<dbReference type="InterPro" id="IPR008914">
    <property type="entry name" value="PEBP"/>
</dbReference>
<sequence>MTALTLADSLPTTNQSQSSAWLDSGLVPSIIDAAPLHKLNIHFSSGVDVDLGNELTPTQVKDKPEVSWPVDEDNKSWYTLLMIDPDAPSRVEPTYAQVFHWCIVNVPGNNVTAGQIVADYMSSGPPPDTDLHRYTFLIFKQAFNIITDQFIASNSRLGRTHFDARQFITKFSLGQPVAGNFYIAAYDDYVPIRNAGIVDW</sequence>
<proteinExistence type="inferred from homology"/>
<dbReference type="PANTHER" id="PTHR11362">
    <property type="entry name" value="PHOSPHATIDYLETHANOLAMINE-BINDING PROTEIN"/>
    <property type="match status" value="1"/>
</dbReference>
<dbReference type="InterPro" id="IPR035810">
    <property type="entry name" value="PEBP_euk"/>
</dbReference>
<dbReference type="PROSITE" id="PS01220">
    <property type="entry name" value="PBP"/>
    <property type="match status" value="1"/>
</dbReference>
<dbReference type="SUPFAM" id="SSF49777">
    <property type="entry name" value="PEBP-like"/>
    <property type="match status" value="1"/>
</dbReference>
<gene>
    <name evidence="2" type="primary">Dwil\GK11696</name>
    <name evidence="2" type="ORF">Dwil_GK11696</name>
</gene>
<keyword evidence="3" id="KW-1185">Reference proteome</keyword>
<dbReference type="STRING" id="7260.B4NAE0"/>
<protein>
    <recommendedName>
        <fullName evidence="4">Phosphatidylethanolamine-binding protein</fullName>
    </recommendedName>
</protein>
<dbReference type="EMBL" id="CH964232">
    <property type="protein sequence ID" value="EDW80754.2"/>
    <property type="molecule type" value="Genomic_DNA"/>
</dbReference>
<evidence type="ECO:0000313" key="2">
    <source>
        <dbReference type="EMBL" id="EDW80754.2"/>
    </source>
</evidence>
<reference evidence="2 3" key="1">
    <citation type="journal article" date="2007" name="Nature">
        <title>Evolution of genes and genomes on the Drosophila phylogeny.</title>
        <authorList>
            <consortium name="Drosophila 12 Genomes Consortium"/>
            <person name="Clark A.G."/>
            <person name="Eisen M.B."/>
            <person name="Smith D.R."/>
            <person name="Bergman C.M."/>
            <person name="Oliver B."/>
            <person name="Markow T.A."/>
            <person name="Kaufman T.C."/>
            <person name="Kellis M."/>
            <person name="Gelbart W."/>
            <person name="Iyer V.N."/>
            <person name="Pollard D.A."/>
            <person name="Sackton T.B."/>
            <person name="Larracuente A.M."/>
            <person name="Singh N.D."/>
            <person name="Abad J.P."/>
            <person name="Abt D.N."/>
            <person name="Adryan B."/>
            <person name="Aguade M."/>
            <person name="Akashi H."/>
            <person name="Anderson W.W."/>
            <person name="Aquadro C.F."/>
            <person name="Ardell D.H."/>
            <person name="Arguello R."/>
            <person name="Artieri C.G."/>
            <person name="Barbash D.A."/>
            <person name="Barker D."/>
            <person name="Barsanti P."/>
            <person name="Batterham P."/>
            <person name="Batzoglou S."/>
            <person name="Begun D."/>
            <person name="Bhutkar A."/>
            <person name="Blanco E."/>
            <person name="Bosak S.A."/>
            <person name="Bradley R.K."/>
            <person name="Brand A.D."/>
            <person name="Brent M.R."/>
            <person name="Brooks A.N."/>
            <person name="Brown R.H."/>
            <person name="Butlin R.K."/>
            <person name="Caggese C."/>
            <person name="Calvi B.R."/>
            <person name="Bernardo de Carvalho A."/>
            <person name="Caspi A."/>
            <person name="Castrezana S."/>
            <person name="Celniker S.E."/>
            <person name="Chang J.L."/>
            <person name="Chapple C."/>
            <person name="Chatterji S."/>
            <person name="Chinwalla A."/>
            <person name="Civetta A."/>
            <person name="Clifton S.W."/>
            <person name="Comeron J.M."/>
            <person name="Costello J.C."/>
            <person name="Coyne J.A."/>
            <person name="Daub J."/>
            <person name="David R.G."/>
            <person name="Delcher A.L."/>
            <person name="Delehaunty K."/>
            <person name="Do C.B."/>
            <person name="Ebling H."/>
            <person name="Edwards K."/>
            <person name="Eickbush T."/>
            <person name="Evans J.D."/>
            <person name="Filipski A."/>
            <person name="Findeiss S."/>
            <person name="Freyhult E."/>
            <person name="Fulton L."/>
            <person name="Fulton R."/>
            <person name="Garcia A.C."/>
            <person name="Gardiner A."/>
            <person name="Garfield D.A."/>
            <person name="Garvin B.E."/>
            <person name="Gibson G."/>
            <person name="Gilbert D."/>
            <person name="Gnerre S."/>
            <person name="Godfrey J."/>
            <person name="Good R."/>
            <person name="Gotea V."/>
            <person name="Gravely B."/>
            <person name="Greenberg A.J."/>
            <person name="Griffiths-Jones S."/>
            <person name="Gross S."/>
            <person name="Guigo R."/>
            <person name="Gustafson E.A."/>
            <person name="Haerty W."/>
            <person name="Hahn M.W."/>
            <person name="Halligan D.L."/>
            <person name="Halpern A.L."/>
            <person name="Halter G.M."/>
            <person name="Han M.V."/>
            <person name="Heger A."/>
            <person name="Hillier L."/>
            <person name="Hinrichs A.S."/>
            <person name="Holmes I."/>
            <person name="Hoskins R.A."/>
            <person name="Hubisz M.J."/>
            <person name="Hultmark D."/>
            <person name="Huntley M.A."/>
            <person name="Jaffe D.B."/>
            <person name="Jagadeeshan S."/>
            <person name="Jeck W.R."/>
            <person name="Johnson J."/>
            <person name="Jones C.D."/>
            <person name="Jordan W.C."/>
            <person name="Karpen G.H."/>
            <person name="Kataoka E."/>
            <person name="Keightley P.D."/>
            <person name="Kheradpour P."/>
            <person name="Kirkness E.F."/>
            <person name="Koerich L.B."/>
            <person name="Kristiansen K."/>
            <person name="Kudrna D."/>
            <person name="Kulathinal R.J."/>
            <person name="Kumar S."/>
            <person name="Kwok R."/>
            <person name="Lander E."/>
            <person name="Langley C.H."/>
            <person name="Lapoint R."/>
            <person name="Lazzaro B.P."/>
            <person name="Lee S.J."/>
            <person name="Levesque L."/>
            <person name="Li R."/>
            <person name="Lin C.F."/>
            <person name="Lin M.F."/>
            <person name="Lindblad-Toh K."/>
            <person name="Llopart A."/>
            <person name="Long M."/>
            <person name="Low L."/>
            <person name="Lozovsky E."/>
            <person name="Lu J."/>
            <person name="Luo M."/>
            <person name="Machado C.A."/>
            <person name="Makalowski W."/>
            <person name="Marzo M."/>
            <person name="Matsuda M."/>
            <person name="Matzkin L."/>
            <person name="McAllister B."/>
            <person name="McBride C.S."/>
            <person name="McKernan B."/>
            <person name="McKernan K."/>
            <person name="Mendez-Lago M."/>
            <person name="Minx P."/>
            <person name="Mollenhauer M.U."/>
            <person name="Montooth K."/>
            <person name="Mount S.M."/>
            <person name="Mu X."/>
            <person name="Myers E."/>
            <person name="Negre B."/>
            <person name="Newfeld S."/>
            <person name="Nielsen R."/>
            <person name="Noor M.A."/>
            <person name="O'Grady P."/>
            <person name="Pachter L."/>
            <person name="Papaceit M."/>
            <person name="Parisi M.J."/>
            <person name="Parisi M."/>
            <person name="Parts L."/>
            <person name="Pedersen J.S."/>
            <person name="Pesole G."/>
            <person name="Phillippy A.M."/>
            <person name="Ponting C.P."/>
            <person name="Pop M."/>
            <person name="Porcelli D."/>
            <person name="Powell J.R."/>
            <person name="Prohaska S."/>
            <person name="Pruitt K."/>
            <person name="Puig M."/>
            <person name="Quesneville H."/>
            <person name="Ram K.R."/>
            <person name="Rand D."/>
            <person name="Rasmussen M.D."/>
            <person name="Reed L.K."/>
            <person name="Reenan R."/>
            <person name="Reily A."/>
            <person name="Remington K.A."/>
            <person name="Rieger T.T."/>
            <person name="Ritchie M.G."/>
            <person name="Robin C."/>
            <person name="Rogers Y.H."/>
            <person name="Rohde C."/>
            <person name="Rozas J."/>
            <person name="Rubenfield M.J."/>
            <person name="Ruiz A."/>
            <person name="Russo S."/>
            <person name="Salzberg S.L."/>
            <person name="Sanchez-Gracia A."/>
            <person name="Saranga D.J."/>
            <person name="Sato H."/>
            <person name="Schaeffer S.W."/>
            <person name="Schatz M.C."/>
            <person name="Schlenke T."/>
            <person name="Schwartz R."/>
            <person name="Segarra C."/>
            <person name="Singh R.S."/>
            <person name="Sirot L."/>
            <person name="Sirota M."/>
            <person name="Sisneros N.B."/>
            <person name="Smith C.D."/>
            <person name="Smith T.F."/>
            <person name="Spieth J."/>
            <person name="Stage D.E."/>
            <person name="Stark A."/>
            <person name="Stephan W."/>
            <person name="Strausberg R.L."/>
            <person name="Strempel S."/>
            <person name="Sturgill D."/>
            <person name="Sutton G."/>
            <person name="Sutton G.G."/>
            <person name="Tao W."/>
            <person name="Teichmann S."/>
            <person name="Tobari Y.N."/>
            <person name="Tomimura Y."/>
            <person name="Tsolas J.M."/>
            <person name="Valente V.L."/>
            <person name="Venter E."/>
            <person name="Venter J.C."/>
            <person name="Vicario S."/>
            <person name="Vieira F.G."/>
            <person name="Vilella A.J."/>
            <person name="Villasante A."/>
            <person name="Walenz B."/>
            <person name="Wang J."/>
            <person name="Wasserman M."/>
            <person name="Watts T."/>
            <person name="Wilson D."/>
            <person name="Wilson R.K."/>
            <person name="Wing R.A."/>
            <person name="Wolfner M.F."/>
            <person name="Wong A."/>
            <person name="Wong G.K."/>
            <person name="Wu C.I."/>
            <person name="Wu G."/>
            <person name="Yamamoto D."/>
            <person name="Yang H.P."/>
            <person name="Yang S.P."/>
            <person name="Yorke J.A."/>
            <person name="Yoshida K."/>
            <person name="Zdobnov E."/>
            <person name="Zhang P."/>
            <person name="Zhang Y."/>
            <person name="Zimin A.V."/>
            <person name="Baldwin J."/>
            <person name="Abdouelleil A."/>
            <person name="Abdulkadir J."/>
            <person name="Abebe A."/>
            <person name="Abera B."/>
            <person name="Abreu J."/>
            <person name="Acer S.C."/>
            <person name="Aftuck L."/>
            <person name="Alexander A."/>
            <person name="An P."/>
            <person name="Anderson E."/>
            <person name="Anderson S."/>
            <person name="Arachi H."/>
            <person name="Azer M."/>
            <person name="Bachantsang P."/>
            <person name="Barry A."/>
            <person name="Bayul T."/>
            <person name="Berlin A."/>
            <person name="Bessette D."/>
            <person name="Bloom T."/>
            <person name="Blye J."/>
            <person name="Boguslavskiy L."/>
            <person name="Bonnet C."/>
            <person name="Boukhgalter B."/>
            <person name="Bourzgui I."/>
            <person name="Brown A."/>
            <person name="Cahill P."/>
            <person name="Channer S."/>
            <person name="Cheshatsang Y."/>
            <person name="Chuda L."/>
            <person name="Citroen M."/>
            <person name="Collymore A."/>
            <person name="Cooke P."/>
            <person name="Costello M."/>
            <person name="D'Aco K."/>
            <person name="Daza R."/>
            <person name="De Haan G."/>
            <person name="DeGray S."/>
            <person name="DeMaso C."/>
            <person name="Dhargay N."/>
            <person name="Dooley K."/>
            <person name="Dooley E."/>
            <person name="Doricent M."/>
            <person name="Dorje P."/>
            <person name="Dorjee K."/>
            <person name="Dupes A."/>
            <person name="Elong R."/>
            <person name="Falk J."/>
            <person name="Farina A."/>
            <person name="Faro S."/>
            <person name="Ferguson D."/>
            <person name="Fisher S."/>
            <person name="Foley C.D."/>
            <person name="Franke A."/>
            <person name="Friedrich D."/>
            <person name="Gadbois L."/>
            <person name="Gearin G."/>
            <person name="Gearin C.R."/>
            <person name="Giannoukos G."/>
            <person name="Goode T."/>
            <person name="Graham J."/>
            <person name="Grandbois E."/>
            <person name="Grewal S."/>
            <person name="Gyaltsen K."/>
            <person name="Hafez N."/>
            <person name="Hagos B."/>
            <person name="Hall J."/>
            <person name="Henson C."/>
            <person name="Hollinger A."/>
            <person name="Honan T."/>
            <person name="Huard M.D."/>
            <person name="Hughes L."/>
            <person name="Hurhula B."/>
            <person name="Husby M.E."/>
            <person name="Kamat A."/>
            <person name="Kanga B."/>
            <person name="Kashin S."/>
            <person name="Khazanovich D."/>
            <person name="Kisner P."/>
            <person name="Lance K."/>
            <person name="Lara M."/>
            <person name="Lee W."/>
            <person name="Lennon N."/>
            <person name="Letendre F."/>
            <person name="LeVine R."/>
            <person name="Lipovsky A."/>
            <person name="Liu X."/>
            <person name="Liu J."/>
            <person name="Liu S."/>
            <person name="Lokyitsang T."/>
            <person name="Lokyitsang Y."/>
            <person name="Lubonja R."/>
            <person name="Lui A."/>
            <person name="MacDonald P."/>
            <person name="Magnisalis V."/>
            <person name="Maru K."/>
            <person name="Matthews C."/>
            <person name="McCusker W."/>
            <person name="McDonough S."/>
            <person name="Mehta T."/>
            <person name="Meldrim J."/>
            <person name="Meneus L."/>
            <person name="Mihai O."/>
            <person name="Mihalev A."/>
            <person name="Mihova T."/>
            <person name="Mittelman R."/>
            <person name="Mlenga V."/>
            <person name="Montmayeur A."/>
            <person name="Mulrain L."/>
            <person name="Navidi A."/>
            <person name="Naylor J."/>
            <person name="Negash T."/>
            <person name="Nguyen T."/>
            <person name="Nguyen N."/>
            <person name="Nicol R."/>
            <person name="Norbu C."/>
            <person name="Norbu N."/>
            <person name="Novod N."/>
            <person name="O'Neill B."/>
            <person name="Osman S."/>
            <person name="Markiewicz E."/>
            <person name="Oyono O.L."/>
            <person name="Patti C."/>
            <person name="Phunkhang P."/>
            <person name="Pierre F."/>
            <person name="Priest M."/>
            <person name="Raghuraman S."/>
            <person name="Rege F."/>
            <person name="Reyes R."/>
            <person name="Rise C."/>
            <person name="Rogov P."/>
            <person name="Ross K."/>
            <person name="Ryan E."/>
            <person name="Settipalli S."/>
            <person name="Shea T."/>
            <person name="Sherpa N."/>
            <person name="Shi L."/>
            <person name="Shih D."/>
            <person name="Sparrow T."/>
            <person name="Spaulding J."/>
            <person name="Stalker J."/>
            <person name="Stange-Thomann N."/>
            <person name="Stavropoulos S."/>
            <person name="Stone C."/>
            <person name="Strader C."/>
            <person name="Tesfaye S."/>
            <person name="Thomson T."/>
            <person name="Thoulutsang Y."/>
            <person name="Thoulutsang D."/>
            <person name="Topham K."/>
            <person name="Topping I."/>
            <person name="Tsamla T."/>
            <person name="Vassiliev H."/>
            <person name="Vo A."/>
            <person name="Wangchuk T."/>
            <person name="Wangdi T."/>
            <person name="Weiand M."/>
            <person name="Wilkinson J."/>
            <person name="Wilson A."/>
            <person name="Yadav S."/>
            <person name="Young G."/>
            <person name="Yu Q."/>
            <person name="Zembek L."/>
            <person name="Zhong D."/>
            <person name="Zimmer A."/>
            <person name="Zwirko Z."/>
            <person name="Jaffe D.B."/>
            <person name="Alvarez P."/>
            <person name="Brockman W."/>
            <person name="Butler J."/>
            <person name="Chin C."/>
            <person name="Gnerre S."/>
            <person name="Grabherr M."/>
            <person name="Kleber M."/>
            <person name="Mauceli E."/>
            <person name="MacCallum I."/>
        </authorList>
    </citation>
    <scope>NUCLEOTIDE SEQUENCE [LARGE SCALE GENOMIC DNA]</scope>
    <source>
        <strain evidence="3">Tucson 14030-0811.24</strain>
    </source>
</reference>
<name>B4NAE0_DROWI</name>
<dbReference type="PANTHER" id="PTHR11362:SF82">
    <property type="entry name" value="PHOSPHATIDYLETHANOLAMINE-BINDING PROTEIN 4"/>
    <property type="match status" value="1"/>
</dbReference>
<dbReference type="eggNOG" id="KOG3346">
    <property type="taxonomic scope" value="Eukaryota"/>
</dbReference>
<organism evidence="2 3">
    <name type="scientific">Drosophila willistoni</name>
    <name type="common">Fruit fly</name>
    <dbReference type="NCBI Taxonomy" id="7260"/>
    <lineage>
        <taxon>Eukaryota</taxon>
        <taxon>Metazoa</taxon>
        <taxon>Ecdysozoa</taxon>
        <taxon>Arthropoda</taxon>
        <taxon>Hexapoda</taxon>
        <taxon>Insecta</taxon>
        <taxon>Pterygota</taxon>
        <taxon>Neoptera</taxon>
        <taxon>Endopterygota</taxon>
        <taxon>Diptera</taxon>
        <taxon>Brachycera</taxon>
        <taxon>Muscomorpha</taxon>
        <taxon>Ephydroidea</taxon>
        <taxon>Drosophilidae</taxon>
        <taxon>Drosophila</taxon>
        <taxon>Sophophora</taxon>
    </lineage>
</organism>
<dbReference type="OrthoDB" id="2506647at2759"/>
<accession>B4NAE0</accession>
<dbReference type="CDD" id="cd00866">
    <property type="entry name" value="PEBP_euk"/>
    <property type="match status" value="1"/>
</dbReference>
<evidence type="ECO:0000313" key="3">
    <source>
        <dbReference type="Proteomes" id="UP000007798"/>
    </source>
</evidence>
<dbReference type="InterPro" id="IPR001858">
    <property type="entry name" value="Phosphatidylethanolamine-bd_CS"/>
</dbReference>
<comment type="similarity">
    <text evidence="1">Belongs to the phosphatidylethanolamine-binding protein family.</text>
</comment>
<dbReference type="Gene3D" id="3.90.280.10">
    <property type="entry name" value="PEBP-like"/>
    <property type="match status" value="1"/>
</dbReference>
<dbReference type="KEGG" id="dwi:6648155"/>
<dbReference type="AlphaFoldDB" id="B4NAE0"/>
<dbReference type="Pfam" id="PF01161">
    <property type="entry name" value="PBP"/>
    <property type="match status" value="1"/>
</dbReference>
<evidence type="ECO:0008006" key="4">
    <source>
        <dbReference type="Google" id="ProtNLM"/>
    </source>
</evidence>
<dbReference type="InterPro" id="IPR036610">
    <property type="entry name" value="PEBP-like_sf"/>
</dbReference>
<dbReference type="InParanoid" id="B4NAE0"/>
<evidence type="ECO:0000256" key="1">
    <source>
        <dbReference type="ARBA" id="ARBA00007091"/>
    </source>
</evidence>
<dbReference type="HOGENOM" id="CLU_043994_5_1_1"/>
<dbReference type="Proteomes" id="UP000007798">
    <property type="component" value="Unassembled WGS sequence"/>
</dbReference>